<dbReference type="InterPro" id="IPR036388">
    <property type="entry name" value="WH-like_DNA-bd_sf"/>
</dbReference>
<dbReference type="InterPro" id="IPR016032">
    <property type="entry name" value="Sig_transdc_resp-reg_C-effctor"/>
</dbReference>
<dbReference type="PANTHER" id="PTHR44688">
    <property type="entry name" value="DNA-BINDING TRANSCRIPTIONAL ACTIVATOR DEVR_DOSR"/>
    <property type="match status" value="1"/>
</dbReference>
<dbReference type="PRINTS" id="PR00038">
    <property type="entry name" value="HTHLUXR"/>
</dbReference>
<reference evidence="5 6" key="1">
    <citation type="submission" date="2020-08" db="EMBL/GenBank/DDBJ databases">
        <title>Genomic Encyclopedia of Type Strains, Phase IV (KMG-V): Genome sequencing to study the core and pangenomes of soil and plant-associated prokaryotes.</title>
        <authorList>
            <person name="Whitman W."/>
        </authorList>
    </citation>
    <scope>NUCLEOTIDE SEQUENCE [LARGE SCALE GENOMIC DNA]</scope>
    <source>
        <strain evidence="5 6">SEMIA 402</strain>
    </source>
</reference>
<dbReference type="Pfam" id="PF03472">
    <property type="entry name" value="Autoind_bind"/>
    <property type="match status" value="1"/>
</dbReference>
<dbReference type="Pfam" id="PF00196">
    <property type="entry name" value="GerE"/>
    <property type="match status" value="1"/>
</dbReference>
<sequence length="276" mass="31358">MERQRMNAVPHARVSAQFSLVPSMPFPKAATEAFAVEFCRFLDQTDAVARSDQLFDLLSGFALNFDCPWIAYGPLRPNQKVLTPARRDPKVMLNYPDEWLKRYSEMGYDRIDPIINKSRKRARAFRWSEVYNDASTTEIERRVFDEAATFGLRSGLSVPMHGPDSTFAIMSFAQPWEREFDNRTITYLQLAAAHFHLKVAKFANSSCIASAPNLSLREKECILWVARGKSSWNIGIILGISENTVNFHVKNAMRKLDVTSRTVAAIKAVDFGIIEL</sequence>
<evidence type="ECO:0000313" key="6">
    <source>
        <dbReference type="Proteomes" id="UP000533641"/>
    </source>
</evidence>
<dbReference type="InterPro" id="IPR005143">
    <property type="entry name" value="TF_LuxR_autoind-bd_dom"/>
</dbReference>
<gene>
    <name evidence="5" type="ORF">GGE12_004464</name>
</gene>
<dbReference type="Gene3D" id="3.30.450.80">
    <property type="entry name" value="Transcription factor LuxR-like, autoinducer-binding domain"/>
    <property type="match status" value="1"/>
</dbReference>
<evidence type="ECO:0000256" key="2">
    <source>
        <dbReference type="ARBA" id="ARBA00023125"/>
    </source>
</evidence>
<accession>A0A7W6WFM8</accession>
<dbReference type="InterPro" id="IPR000792">
    <property type="entry name" value="Tscrpt_reg_LuxR_C"/>
</dbReference>
<organism evidence="5 6">
    <name type="scientific">Rhizobium mongolense</name>
    <dbReference type="NCBI Taxonomy" id="57676"/>
    <lineage>
        <taxon>Bacteria</taxon>
        <taxon>Pseudomonadati</taxon>
        <taxon>Pseudomonadota</taxon>
        <taxon>Alphaproteobacteria</taxon>
        <taxon>Hyphomicrobiales</taxon>
        <taxon>Rhizobiaceae</taxon>
        <taxon>Rhizobium/Agrobacterium group</taxon>
        <taxon>Rhizobium</taxon>
    </lineage>
</organism>
<keyword evidence="1" id="KW-0805">Transcription regulation</keyword>
<dbReference type="GO" id="GO:0006355">
    <property type="term" value="P:regulation of DNA-templated transcription"/>
    <property type="evidence" value="ECO:0007669"/>
    <property type="project" value="InterPro"/>
</dbReference>
<dbReference type="SUPFAM" id="SSF75516">
    <property type="entry name" value="Pheromone-binding domain of LuxR-like quorum-sensing transcription factors"/>
    <property type="match status" value="1"/>
</dbReference>
<protein>
    <submittedName>
        <fullName evidence="5">LuxR family quorum-sensing system transcriptional regulator CciR</fullName>
    </submittedName>
</protein>
<dbReference type="AlphaFoldDB" id="A0A7W6WFM8"/>
<comment type="caution">
    <text evidence="5">The sequence shown here is derived from an EMBL/GenBank/DDBJ whole genome shotgun (WGS) entry which is preliminary data.</text>
</comment>
<dbReference type="RefSeq" id="WP_183927390.1">
    <property type="nucleotide sequence ID" value="NZ_JACIGM010000009.1"/>
</dbReference>
<dbReference type="PANTHER" id="PTHR44688:SF16">
    <property type="entry name" value="DNA-BINDING TRANSCRIPTIONAL ACTIVATOR DEVR_DOSR"/>
    <property type="match status" value="1"/>
</dbReference>
<evidence type="ECO:0000259" key="4">
    <source>
        <dbReference type="PROSITE" id="PS50043"/>
    </source>
</evidence>
<evidence type="ECO:0000256" key="1">
    <source>
        <dbReference type="ARBA" id="ARBA00023015"/>
    </source>
</evidence>
<dbReference type="InterPro" id="IPR036693">
    <property type="entry name" value="TF_LuxR_autoind-bd_dom_sf"/>
</dbReference>
<dbReference type="GO" id="GO:0003677">
    <property type="term" value="F:DNA binding"/>
    <property type="evidence" value="ECO:0007669"/>
    <property type="project" value="UniProtKB-KW"/>
</dbReference>
<proteinExistence type="predicted"/>
<dbReference type="CDD" id="cd06170">
    <property type="entry name" value="LuxR_C_like"/>
    <property type="match status" value="1"/>
</dbReference>
<evidence type="ECO:0000256" key="3">
    <source>
        <dbReference type="ARBA" id="ARBA00023163"/>
    </source>
</evidence>
<name>A0A7W6WFM8_9HYPH</name>
<dbReference type="SUPFAM" id="SSF46894">
    <property type="entry name" value="C-terminal effector domain of the bipartite response regulators"/>
    <property type="match status" value="1"/>
</dbReference>
<dbReference type="SMART" id="SM00421">
    <property type="entry name" value="HTH_LUXR"/>
    <property type="match status" value="1"/>
</dbReference>
<dbReference type="PROSITE" id="PS00622">
    <property type="entry name" value="HTH_LUXR_1"/>
    <property type="match status" value="1"/>
</dbReference>
<keyword evidence="2" id="KW-0238">DNA-binding</keyword>
<dbReference type="PROSITE" id="PS50043">
    <property type="entry name" value="HTH_LUXR_2"/>
    <property type="match status" value="1"/>
</dbReference>
<dbReference type="Proteomes" id="UP000533641">
    <property type="component" value="Unassembled WGS sequence"/>
</dbReference>
<feature type="domain" description="HTH luxR-type" evidence="4">
    <location>
        <begin position="207"/>
        <end position="272"/>
    </location>
</feature>
<dbReference type="EMBL" id="JACIGM010000009">
    <property type="protein sequence ID" value="MBB4276667.1"/>
    <property type="molecule type" value="Genomic_DNA"/>
</dbReference>
<keyword evidence="3" id="KW-0804">Transcription</keyword>
<dbReference type="Gene3D" id="1.10.10.10">
    <property type="entry name" value="Winged helix-like DNA-binding domain superfamily/Winged helix DNA-binding domain"/>
    <property type="match status" value="1"/>
</dbReference>
<evidence type="ECO:0000313" key="5">
    <source>
        <dbReference type="EMBL" id="MBB4276667.1"/>
    </source>
</evidence>